<name>G3AVM7_SPAPN</name>
<dbReference type="GO" id="GO:0006508">
    <property type="term" value="P:proteolysis"/>
    <property type="evidence" value="ECO:0007669"/>
    <property type="project" value="InterPro"/>
</dbReference>
<proteinExistence type="inferred from homology"/>
<dbReference type="KEGG" id="spaa:SPAPADRAFT_144377"/>
<dbReference type="eggNOG" id="KOG1339">
    <property type="taxonomic scope" value="Eukaryota"/>
</dbReference>
<dbReference type="PANTHER" id="PTHR47966:SF65">
    <property type="entry name" value="ASPARTIC-TYPE ENDOPEPTIDASE"/>
    <property type="match status" value="1"/>
</dbReference>
<feature type="domain" description="Peptidase A1" evidence="4">
    <location>
        <begin position="33"/>
        <end position="341"/>
    </location>
</feature>
<dbReference type="GeneID" id="18870621"/>
<dbReference type="HOGENOM" id="CLU_013253_9_1_1"/>
<dbReference type="PROSITE" id="PS51767">
    <property type="entry name" value="PEPTIDASE_A1"/>
    <property type="match status" value="1"/>
</dbReference>
<evidence type="ECO:0000313" key="6">
    <source>
        <dbReference type="Proteomes" id="UP000000709"/>
    </source>
</evidence>
<reference evidence="5 6" key="1">
    <citation type="journal article" date="2011" name="Proc. Natl. Acad. Sci. U.S.A.">
        <title>Comparative genomics of xylose-fermenting fungi for enhanced biofuel production.</title>
        <authorList>
            <person name="Wohlbach D.J."/>
            <person name="Kuo A."/>
            <person name="Sato T.K."/>
            <person name="Potts K.M."/>
            <person name="Salamov A.A."/>
            <person name="LaButti K.M."/>
            <person name="Sun H."/>
            <person name="Clum A."/>
            <person name="Pangilinan J.L."/>
            <person name="Lindquist E.A."/>
            <person name="Lucas S."/>
            <person name="Lapidus A."/>
            <person name="Jin M."/>
            <person name="Gunawan C."/>
            <person name="Balan V."/>
            <person name="Dale B.E."/>
            <person name="Jeffries T.W."/>
            <person name="Zinkel R."/>
            <person name="Barry K.W."/>
            <person name="Grigoriev I.V."/>
            <person name="Gasch A.P."/>
        </authorList>
    </citation>
    <scope>NUCLEOTIDE SEQUENCE [LARGE SCALE GENOMIC DNA]</scope>
    <source>
        <strain evidence="6">NRRL Y-27907 / 11-Y1</strain>
    </source>
</reference>
<feature type="active site" evidence="3">
    <location>
        <position position="234"/>
    </location>
</feature>
<dbReference type="OMA" id="FLANENM"/>
<evidence type="ECO:0000256" key="1">
    <source>
        <dbReference type="ARBA" id="ARBA00007447"/>
    </source>
</evidence>
<comment type="similarity">
    <text evidence="1">Belongs to the peptidase A1 family.</text>
</comment>
<keyword evidence="2" id="KW-1015">Disulfide bond</keyword>
<dbReference type="Gene3D" id="2.40.70.10">
    <property type="entry name" value="Acid Proteases"/>
    <property type="match status" value="2"/>
</dbReference>
<feature type="active site" evidence="3">
    <location>
        <position position="51"/>
    </location>
</feature>
<dbReference type="InParanoid" id="G3AVM7"/>
<keyword evidence="6" id="KW-1185">Reference proteome</keyword>
<dbReference type="OrthoDB" id="771136at2759"/>
<dbReference type="PRINTS" id="PR00792">
    <property type="entry name" value="PEPSIN"/>
</dbReference>
<dbReference type="Proteomes" id="UP000000709">
    <property type="component" value="Unassembled WGS sequence"/>
</dbReference>
<dbReference type="RefSeq" id="XP_007377958.1">
    <property type="nucleotide sequence ID" value="XM_007377896.1"/>
</dbReference>
<dbReference type="InterPro" id="IPR033121">
    <property type="entry name" value="PEPTIDASE_A1"/>
</dbReference>
<sequence length="399" mass="44096">MRGILRLDQEQDQAVGAGKDAVSIEVTPREQLFLTTLQLGSQNEQVTVAVDTGSEYLWVMNDNVVCENGANCQAQGTFASGNSETFSRDEERGAFKVAYISGKKTEGAWGKDDVRAGNAVVHDFKFGIAESTSAKMGILGLNFPRKDEGYSFTQQLRDQGVIQRNAYSVFLNSKKQAGSILFGAVDHGKYEGGLVTVPVTYEEEMPRVKVNGRIDVNYNGHSVDAGNEVGYIFDTGSTRSRLPSSYMDTLKQVLNGWYDETWKGISFDSCSQLDSLVFYVNFYGKTITIPAKSLDYGKQGDRCLLQLNFNTPEKDLFIMGMDILRSVYFLVDLDDREIQVAQAKYDGGENIEVFQPAGLERLASYNKDVKKAVEQSNSGAALVSPYKLMITSLILFGLL</sequence>
<evidence type="ECO:0000256" key="3">
    <source>
        <dbReference type="PIRSR" id="PIRSR601461-1"/>
    </source>
</evidence>
<dbReference type="EMBL" id="GL996506">
    <property type="protein sequence ID" value="EGW30192.1"/>
    <property type="molecule type" value="Genomic_DNA"/>
</dbReference>
<evidence type="ECO:0000313" key="5">
    <source>
        <dbReference type="EMBL" id="EGW30192.1"/>
    </source>
</evidence>
<evidence type="ECO:0000256" key="2">
    <source>
        <dbReference type="ARBA" id="ARBA00023157"/>
    </source>
</evidence>
<dbReference type="AlphaFoldDB" id="G3AVM7"/>
<dbReference type="InterPro" id="IPR001461">
    <property type="entry name" value="Aspartic_peptidase_A1"/>
</dbReference>
<dbReference type="InterPro" id="IPR021109">
    <property type="entry name" value="Peptidase_aspartic_dom_sf"/>
</dbReference>
<accession>G3AVM7</accession>
<dbReference type="PANTHER" id="PTHR47966">
    <property type="entry name" value="BETA-SITE APP-CLEAVING ENZYME, ISOFORM A-RELATED"/>
    <property type="match status" value="1"/>
</dbReference>
<gene>
    <name evidence="5" type="ORF">SPAPADRAFT_144377</name>
</gene>
<organism evidence="6">
    <name type="scientific">Spathaspora passalidarum (strain NRRL Y-27907 / 11-Y1)</name>
    <dbReference type="NCBI Taxonomy" id="619300"/>
    <lineage>
        <taxon>Eukaryota</taxon>
        <taxon>Fungi</taxon>
        <taxon>Dikarya</taxon>
        <taxon>Ascomycota</taxon>
        <taxon>Saccharomycotina</taxon>
        <taxon>Pichiomycetes</taxon>
        <taxon>Debaryomycetaceae</taxon>
        <taxon>Spathaspora</taxon>
    </lineage>
</organism>
<dbReference type="GO" id="GO:0004190">
    <property type="term" value="F:aspartic-type endopeptidase activity"/>
    <property type="evidence" value="ECO:0007669"/>
    <property type="project" value="InterPro"/>
</dbReference>
<dbReference type="Pfam" id="PF00026">
    <property type="entry name" value="Asp"/>
    <property type="match status" value="1"/>
</dbReference>
<evidence type="ECO:0000259" key="4">
    <source>
        <dbReference type="PROSITE" id="PS51767"/>
    </source>
</evidence>
<protein>
    <recommendedName>
        <fullName evidence="4">Peptidase A1 domain-containing protein</fullName>
    </recommendedName>
</protein>
<dbReference type="SUPFAM" id="SSF50630">
    <property type="entry name" value="Acid proteases"/>
    <property type="match status" value="1"/>
</dbReference>